<keyword evidence="1" id="KW-0812">Transmembrane</keyword>
<reference evidence="2 3" key="1">
    <citation type="submission" date="2020-08" db="EMBL/GenBank/DDBJ databases">
        <title>Whole genome shotgun sequence of Actinoplanes ianthinogenes NBRC 13996.</title>
        <authorList>
            <person name="Komaki H."/>
            <person name="Tamura T."/>
        </authorList>
    </citation>
    <scope>NUCLEOTIDE SEQUENCE [LARGE SCALE GENOMIC DNA]</scope>
    <source>
        <strain evidence="2 3">NBRC 13996</strain>
    </source>
</reference>
<organism evidence="2 3">
    <name type="scientific">Actinoplanes ianthinogenes</name>
    <dbReference type="NCBI Taxonomy" id="122358"/>
    <lineage>
        <taxon>Bacteria</taxon>
        <taxon>Bacillati</taxon>
        <taxon>Actinomycetota</taxon>
        <taxon>Actinomycetes</taxon>
        <taxon>Micromonosporales</taxon>
        <taxon>Micromonosporaceae</taxon>
        <taxon>Actinoplanes</taxon>
    </lineage>
</organism>
<evidence type="ECO:0008006" key="4">
    <source>
        <dbReference type="Google" id="ProtNLM"/>
    </source>
</evidence>
<feature type="transmembrane region" description="Helical" evidence="1">
    <location>
        <begin position="67"/>
        <end position="90"/>
    </location>
</feature>
<gene>
    <name evidence="2" type="ORF">Aiant_11790</name>
</gene>
<evidence type="ECO:0000256" key="1">
    <source>
        <dbReference type="SAM" id="Phobius"/>
    </source>
</evidence>
<sequence>MWVQLAFLVAYLIGSFGMVILAAVHADDLGAILHPGLERLDDPKASMSIGPDSLWNPLVWVLGVCRLIAWFLYPLGIAMLIFGLATLVHTVRAGDRRTTARLAVLTAIWLALLLLGATPYGAALANWLLD</sequence>
<evidence type="ECO:0000313" key="2">
    <source>
        <dbReference type="EMBL" id="BCJ40522.1"/>
    </source>
</evidence>
<accession>A0ABM7LMT6</accession>
<feature type="transmembrane region" description="Helical" evidence="1">
    <location>
        <begin position="102"/>
        <end position="129"/>
    </location>
</feature>
<protein>
    <recommendedName>
        <fullName evidence="4">DoxX-like protein</fullName>
    </recommendedName>
</protein>
<keyword evidence="3" id="KW-1185">Reference proteome</keyword>
<dbReference type="EMBL" id="AP023356">
    <property type="protein sequence ID" value="BCJ40522.1"/>
    <property type="molecule type" value="Genomic_DNA"/>
</dbReference>
<dbReference type="Proteomes" id="UP000676967">
    <property type="component" value="Chromosome"/>
</dbReference>
<keyword evidence="1" id="KW-0472">Membrane</keyword>
<evidence type="ECO:0000313" key="3">
    <source>
        <dbReference type="Proteomes" id="UP000676967"/>
    </source>
</evidence>
<proteinExistence type="predicted"/>
<keyword evidence="1" id="KW-1133">Transmembrane helix</keyword>
<name>A0ABM7LMT6_9ACTN</name>